<dbReference type="EMBL" id="JAJEPS010000003">
    <property type="protein sequence ID" value="MCC2125532.1"/>
    <property type="molecule type" value="Genomic_DNA"/>
</dbReference>
<dbReference type="AlphaFoldDB" id="A0AAE3A6B2"/>
<evidence type="ECO:0000313" key="4">
    <source>
        <dbReference type="EMBL" id="MCC2125532.1"/>
    </source>
</evidence>
<evidence type="ECO:0000313" key="5">
    <source>
        <dbReference type="Proteomes" id="UP001198220"/>
    </source>
</evidence>
<feature type="domain" description="NADPH-dependent FMN reductase-like" evidence="3">
    <location>
        <begin position="2"/>
        <end position="125"/>
    </location>
</feature>
<comment type="caution">
    <text evidence="4">The sequence shown here is derived from an EMBL/GenBank/DDBJ whole genome shotgun (WGS) entry which is preliminary data.</text>
</comment>
<evidence type="ECO:0000256" key="2">
    <source>
        <dbReference type="ARBA" id="ARBA00022643"/>
    </source>
</evidence>
<dbReference type="Proteomes" id="UP001198220">
    <property type="component" value="Unassembled WGS sequence"/>
</dbReference>
<evidence type="ECO:0000256" key="1">
    <source>
        <dbReference type="ARBA" id="ARBA00022630"/>
    </source>
</evidence>
<keyword evidence="1" id="KW-0285">Flavoprotein</keyword>
<accession>A0AAE3A6B2</accession>
<sequence>MMKTLIITGTPRKKGHTIAMAEYLAGQLDGEVEWLSVDNRKDITPCRDCRYCFTHPKCAIDDPMNEIYAKLDAADRIIFAAPVYFYNIPGSMKAVLDRLQVYWAAIIRGGRKEPYRKGAILLVGGAPESERQFLGASTTFQYMLDDLGAVCEGIVTMGGSDKKGLAERPDVRKKLDELAERLCQNGSDN</sequence>
<dbReference type="Gene3D" id="3.40.50.360">
    <property type="match status" value="1"/>
</dbReference>
<dbReference type="PANTHER" id="PTHR43278:SF4">
    <property type="entry name" value="NAD(P)H-DEPENDENT FMN-CONTAINING OXIDOREDUCTASE YWQN-RELATED"/>
    <property type="match status" value="1"/>
</dbReference>
<dbReference type="InterPro" id="IPR005025">
    <property type="entry name" value="FMN_Rdtase-like_dom"/>
</dbReference>
<name>A0AAE3A6B2_9FIRM</name>
<reference evidence="4 5" key="1">
    <citation type="submission" date="2021-10" db="EMBL/GenBank/DDBJ databases">
        <title>Anaerobic single-cell dispensing facilitates the cultivation of human gut bacteria.</title>
        <authorList>
            <person name="Afrizal A."/>
        </authorList>
    </citation>
    <scope>NUCLEOTIDE SEQUENCE [LARGE SCALE GENOMIC DNA]</scope>
    <source>
        <strain evidence="4 5">CLA-AA-H276</strain>
    </source>
</reference>
<evidence type="ECO:0000259" key="3">
    <source>
        <dbReference type="Pfam" id="PF03358"/>
    </source>
</evidence>
<organism evidence="4 5">
    <name type="scientific">Hominiventricola filiformis</name>
    <dbReference type="NCBI Taxonomy" id="2885352"/>
    <lineage>
        <taxon>Bacteria</taxon>
        <taxon>Bacillati</taxon>
        <taxon>Bacillota</taxon>
        <taxon>Clostridia</taxon>
        <taxon>Lachnospirales</taxon>
        <taxon>Lachnospiraceae</taxon>
        <taxon>Hominiventricola</taxon>
    </lineage>
</organism>
<dbReference type="PANTHER" id="PTHR43278">
    <property type="entry name" value="NAD(P)H-DEPENDENT FMN-CONTAINING OXIDOREDUCTASE YWQN-RELATED"/>
    <property type="match status" value="1"/>
</dbReference>
<protein>
    <submittedName>
        <fullName evidence="4">Flavodoxin family protein</fullName>
    </submittedName>
</protein>
<gene>
    <name evidence="4" type="ORF">LKD36_04985</name>
</gene>
<keyword evidence="5" id="KW-1185">Reference proteome</keyword>
<dbReference type="InterPro" id="IPR029039">
    <property type="entry name" value="Flavoprotein-like_sf"/>
</dbReference>
<dbReference type="Pfam" id="PF03358">
    <property type="entry name" value="FMN_red"/>
    <property type="match status" value="1"/>
</dbReference>
<dbReference type="InterPro" id="IPR051796">
    <property type="entry name" value="ISF_SsuE-like"/>
</dbReference>
<dbReference type="SUPFAM" id="SSF52218">
    <property type="entry name" value="Flavoproteins"/>
    <property type="match status" value="1"/>
</dbReference>
<dbReference type="RefSeq" id="WP_118769279.1">
    <property type="nucleotide sequence ID" value="NZ_JAJEPS010000003.1"/>
</dbReference>
<dbReference type="GO" id="GO:0016491">
    <property type="term" value="F:oxidoreductase activity"/>
    <property type="evidence" value="ECO:0007669"/>
    <property type="project" value="InterPro"/>
</dbReference>
<keyword evidence="2" id="KW-0288">FMN</keyword>
<proteinExistence type="predicted"/>